<evidence type="ECO:0000313" key="11">
    <source>
        <dbReference type="WBParaSite" id="HPLM_0000004901-mRNA-1"/>
    </source>
</evidence>
<dbReference type="Gene3D" id="3.40.50.12780">
    <property type="entry name" value="N-terminal domain of ligase-like"/>
    <property type="match status" value="2"/>
</dbReference>
<dbReference type="PANTHER" id="PTHR45527">
    <property type="entry name" value="NONRIBOSOMAL PEPTIDE SYNTHETASE"/>
    <property type="match status" value="1"/>
</dbReference>
<proteinExistence type="predicted"/>
<dbReference type="Proteomes" id="UP000268014">
    <property type="component" value="Unassembled WGS sequence"/>
</dbReference>
<keyword evidence="5" id="KW-0436">Ligase</keyword>
<dbReference type="Pfam" id="PF00668">
    <property type="entry name" value="Condensation"/>
    <property type="match status" value="3"/>
</dbReference>
<evidence type="ECO:0000256" key="5">
    <source>
        <dbReference type="ARBA" id="ARBA00022598"/>
    </source>
</evidence>
<evidence type="ECO:0000256" key="3">
    <source>
        <dbReference type="ARBA" id="ARBA00022450"/>
    </source>
</evidence>
<evidence type="ECO:0000256" key="4">
    <source>
        <dbReference type="ARBA" id="ARBA00022553"/>
    </source>
</evidence>
<dbReference type="InterPro" id="IPR036736">
    <property type="entry name" value="ACP-like_sf"/>
</dbReference>
<dbReference type="SUPFAM" id="SSF52777">
    <property type="entry name" value="CoA-dependent acyltransferases"/>
    <property type="match status" value="6"/>
</dbReference>
<dbReference type="SUPFAM" id="SSF56801">
    <property type="entry name" value="Acetyl-CoA synthetase-like"/>
    <property type="match status" value="2"/>
</dbReference>
<dbReference type="GO" id="GO:0043041">
    <property type="term" value="P:amino acid activation for nonribosomal peptide biosynthetic process"/>
    <property type="evidence" value="ECO:0007669"/>
    <property type="project" value="TreeGrafter"/>
</dbReference>
<dbReference type="GO" id="GO:0004312">
    <property type="term" value="F:fatty acid synthase activity"/>
    <property type="evidence" value="ECO:0007669"/>
    <property type="project" value="UniProtKB-EC"/>
</dbReference>
<dbReference type="PANTHER" id="PTHR45527:SF1">
    <property type="entry name" value="FATTY ACID SYNTHASE"/>
    <property type="match status" value="1"/>
</dbReference>
<reference evidence="9 10" key="2">
    <citation type="submission" date="2018-11" db="EMBL/GenBank/DDBJ databases">
        <authorList>
            <consortium name="Pathogen Informatics"/>
        </authorList>
    </citation>
    <scope>NUCLEOTIDE SEQUENCE [LARGE SCALE GENOMIC DNA]</scope>
    <source>
        <strain evidence="9 10">MHpl1</strain>
    </source>
</reference>
<dbReference type="Gene3D" id="3.30.300.30">
    <property type="match status" value="2"/>
</dbReference>
<protein>
    <recommendedName>
        <fullName evidence="2">Fatty acid synthase</fullName>
        <ecNumber evidence="1">2.3.1.85</ecNumber>
    </recommendedName>
</protein>
<dbReference type="GO" id="GO:0044550">
    <property type="term" value="P:secondary metabolite biosynthetic process"/>
    <property type="evidence" value="ECO:0007669"/>
    <property type="project" value="TreeGrafter"/>
</dbReference>
<evidence type="ECO:0000313" key="10">
    <source>
        <dbReference type="Proteomes" id="UP000268014"/>
    </source>
</evidence>
<dbReference type="Pfam" id="PF13193">
    <property type="entry name" value="AMP-binding_C"/>
    <property type="match status" value="1"/>
</dbReference>
<evidence type="ECO:0000259" key="8">
    <source>
        <dbReference type="PROSITE" id="PS50075"/>
    </source>
</evidence>
<evidence type="ECO:0000256" key="6">
    <source>
        <dbReference type="ARBA" id="ARBA00044883"/>
    </source>
</evidence>
<accession>A0A0N4VRZ4</accession>
<feature type="region of interest" description="Disordered" evidence="7">
    <location>
        <begin position="1975"/>
        <end position="1999"/>
    </location>
</feature>
<dbReference type="PROSITE" id="PS50075">
    <property type="entry name" value="CARRIER"/>
    <property type="match status" value="3"/>
</dbReference>
<comment type="catalytic activity">
    <reaction evidence="6">
        <text>acetyl-CoA + n malonyl-CoA + 2n NADPH + 2n H(+) = a long-chain fatty acid + (n+1) CoA + n CO2 + 2n NADP(+).</text>
        <dbReference type="EC" id="2.3.1.85"/>
    </reaction>
</comment>
<evidence type="ECO:0000256" key="7">
    <source>
        <dbReference type="SAM" id="MobiDB-lite"/>
    </source>
</evidence>
<evidence type="ECO:0000256" key="1">
    <source>
        <dbReference type="ARBA" id="ARBA00012873"/>
    </source>
</evidence>
<dbReference type="InterPro" id="IPR045851">
    <property type="entry name" value="AMP-bd_C_sf"/>
</dbReference>
<dbReference type="OrthoDB" id="416786at2759"/>
<feature type="compositionally biased region" description="Basic and acidic residues" evidence="7">
    <location>
        <begin position="1981"/>
        <end position="1997"/>
    </location>
</feature>
<dbReference type="InterPro" id="IPR029058">
    <property type="entry name" value="AB_hydrolase_fold"/>
</dbReference>
<dbReference type="InterPro" id="IPR023213">
    <property type="entry name" value="CAT-like_dom_sf"/>
</dbReference>
<dbReference type="EC" id="2.3.1.85" evidence="1"/>
<dbReference type="WBParaSite" id="HPLM_0000004901-mRNA-1">
    <property type="protein sequence ID" value="HPLM_0000004901-mRNA-1"/>
    <property type="gene ID" value="HPLM_0000004901"/>
</dbReference>
<feature type="domain" description="Carrier" evidence="8">
    <location>
        <begin position="1899"/>
        <end position="1974"/>
    </location>
</feature>
<dbReference type="InterPro" id="IPR025110">
    <property type="entry name" value="AMP-bd_C"/>
</dbReference>
<dbReference type="GO" id="GO:0016874">
    <property type="term" value="F:ligase activity"/>
    <property type="evidence" value="ECO:0007669"/>
    <property type="project" value="UniProtKB-KW"/>
</dbReference>
<evidence type="ECO:0000313" key="9">
    <source>
        <dbReference type="EMBL" id="VDO04229.1"/>
    </source>
</evidence>
<dbReference type="Pfam" id="PF00550">
    <property type="entry name" value="PP-binding"/>
    <property type="match status" value="3"/>
</dbReference>
<dbReference type="InterPro" id="IPR001242">
    <property type="entry name" value="Condensation_dom"/>
</dbReference>
<dbReference type="Gene3D" id="1.10.1200.10">
    <property type="entry name" value="ACP-like"/>
    <property type="match status" value="2"/>
</dbReference>
<dbReference type="InterPro" id="IPR000873">
    <property type="entry name" value="AMP-dep_synth/lig_dom"/>
</dbReference>
<dbReference type="STRING" id="6290.A0A0N4VRZ4"/>
<sequence length="2725" mass="309132">MLTVQDLASHGYKVDLKTFFSLRTAEKIACYLASQECVTKVPTKEFYATTRFTFDIPLSPQQKRLWFLSKMYPERDSYIIRLNVKLKGPVDVRIFKKSFNAVVINNPAMRSVIVLHEIDPVLVRLSGTECFYDLQQQVEEDPKLDGSSLVVAEIVVERQYCRLDLRIQHLICDGRSLAIIGEQLAIAYNGGQVRCCDTTQHVSETDDSLKFWKDYLKDYEPSVIHEEGGKGARDGEAGYIEVVLDFVKEQELREVCSIYGCTPYQILVLCYVQTLRTCNDLSDIVIGTTVANRAQENMDIVGLFVETIPLRFKKEFADTAEHLRYVGDQILSAMEHQSTPLTKIIEEVVVGRDLATNPLFRHVLTLESASIKELPKMRGIESEVIEPRTVFTQFDQSWIFHQGDELTLLIQYDKSRFTASLMCEHLNLFKFFLNRLLKQNPFNFPLHSMTASTIHDTPRCRSLGTAFAEQAVLLPDSICLESNSGMLSFQSVLAAARGFAKRMQTSILQNSAELPRSDDVICLILPESIENHIAMISAHLLGCAYLCLPPDTPCERINFVLTDCQAQLVVTNLNLHGSSVPILPPHVSFENQSRYRSRSCSNSFAYLIYTSGTTGKPKGVCVSHQSTLNMLEHATRLYHFRPGGRVLQFTKSSFDASVSNTFGSLLNGGLLSVRDENADVVHDLARRQPITVLHMTPIIMEMFDEHDLARLSQVELWSFGGESISESTLATMISHGQRLVQLYGPTETTCYQTSLKMKRGHSSTCLGEIIPGLQHILCSFTNPLVTRKSVGQVAYSGENLARGYTSAADKSFVENPFRTFEDRILRRNHRLYLVGDRLRRDASGCLYFLGRYDDQVKVKGHRVYLAEIESEARKINGITNAAAVIQRPKMGSNQLILFYTGPARDPFADIQKQFPSSMLPSRVIKVTEFPLTSNMKIDRAKLSSMVSCSSASAIKAEPQGSIERQVLERFREVLQQTEIDVNTNFFQAGGHSLLAVRLVGLLEKSFRTSVPIVKVFEFPCARELANWIRSVLDVHPDLSAITNIAGGEQPSPLQTTLLRSFKNPRIQALYDMSLSVTLKKEFRQRRYVEIVNQLSMVHPSLRTRFIKNGRRYWREILSGTECFQDLNAEERVTLDPSAKPLFIARLDRDRICITVNHVITDGHSMQVIVTSLMRILKHQKVSMDDGLKLHSWISQRFLQSRNDDLQYWKELLKDFVYNQLPTTFPRLAINEAHAGELFVSSNWLASAVKSWVERYGCSPFVATLTLLSKTLQLLSCDPQLPFAIGFPVNLRTEELQNSVGYGVNTVVVFQDTNGTPAEVLQKMMAHVAGAMSHAFIPYEELVNLSPSKKLFSVMLTYDSYSIYENEELIVEPDATTVTKFEISIFVNPESDTIRFEYNRTLFDEEYISNLVETLQNIARNWEYRIPRTVGDPLRIGKAVFDPSDIAKRIVFLPIENMKIKYTDGLELHYSSCVQVDDAIRRALMQLPRHLHPQKIVFNRKTISEFPLSSQQLQMYYLSLEDPHAYVLSFLKKFPKTVSIVHLHRALLYEIQRHEALRTIFFEEQGQPKQMILSMTEAYVSRTVQSTTALRKSVELFCRAPLDLMHCVPIRVMLFEERDCIVAAMVLNHIISDAWSTTVLERELSTVLESLQNGRRPFICRQNYTYRDYCQEPSKSTEIDEEYVDQLVSAEGIPLEDERGEVERLQFEFPEVVAQRWTKRCGASLFVVMLTIISNSVMNLYGLKSINVGAPYFNRSAKTKSLMGYFLNNLVFHIRKEDVESKGLQTLQRHVTNVLSKNIPFAELMASTRRLRGNLKPLFQVYFNCRYDLEFDEGDDHDIMSMLPVTSQFPLEFDLDRCEGGYRTTLRMQKCLSRKDGAQLMENICQQLQSEKMPMELRECSQAKCVDVVVQLACKVLGVEALDQNDNFFSAGGNSLQLIAFVEMLEEALNTEIEVSDVYQMESFLEFANQIQSSTSTAGGEAHSRHVELQDKNSEKSDATASITISLTERLPRSERKGLSDNPNISLSNFLLTLKKYGSRNCLIEPGSSIFTYADLASSIELQAVSIRRSYCQVIGETLRNDTIIPVVGENSASTFISCLSVIAAGAAYLPIDSSYPIERIKLLLKESQAECYVGADISGTHFSRLSTTSHVRVRRLMNSSAQEDLAYVIYTSGTTGVPKGVCVKQESVLNMMQCSTVDFRLNSDDVVYQFTNFVYDNSVLEIFMTLVNGAKLVVATEMFTPRRFFSLMDQHGITYCLLFPGIVATFNEQHFRRLADLRYWIVGAEKFPQQMFDIAIEAGVSIIQNYGPTETTAYALTKYMKITDHSNNLGRAIRNTETMVKEDGELLLRGKGLMRGYFGSTRQDVLLEDSWYATGDQVQSLPNGDILFVGRRDSQVKIRGQRVELSEIEATVNAVAGVKQCAVVFQDQVLLVFITTDSPKDNVVRRILDKSLNSLPSHMRPSHVFPVDEFPLTKNAKINLALLRDNWKKYLWKDRLRDLVEKILEKKVDPELSFMDAGGSTKLAIKLSLLHMSKYGNTFNIAHLLQRPLKNVGAGNEQNMFNENPKRTEILDKRLRKIWQKVLKSDNIQSNDHFYFSGGNSITLIKLLYEINTEFGAQFKIQNLLSNLIFSEMSSMIGSQSSPVSIASIVHDPLAPRFSVVFIHALYGGSAPYFELIRSLIQLDDFQIIAVQHPNTFEFQCDDMKFYESVQSVAERYAEEVREHS</sequence>
<dbReference type="InterPro" id="IPR042099">
    <property type="entry name" value="ANL_N_sf"/>
</dbReference>
<dbReference type="InterPro" id="IPR006162">
    <property type="entry name" value="Ppantetheine_attach_site"/>
</dbReference>
<dbReference type="GO" id="GO:0005737">
    <property type="term" value="C:cytoplasm"/>
    <property type="evidence" value="ECO:0007669"/>
    <property type="project" value="TreeGrafter"/>
</dbReference>
<dbReference type="PROSITE" id="PS00455">
    <property type="entry name" value="AMP_BINDING"/>
    <property type="match status" value="2"/>
</dbReference>
<keyword evidence="4" id="KW-0597">Phosphoprotein</keyword>
<gene>
    <name evidence="9" type="ORF">HPLM_LOCUS50</name>
</gene>
<keyword evidence="10" id="KW-1185">Reference proteome</keyword>
<dbReference type="InterPro" id="IPR020845">
    <property type="entry name" value="AMP-binding_CS"/>
</dbReference>
<dbReference type="GO" id="GO:0031177">
    <property type="term" value="F:phosphopantetheine binding"/>
    <property type="evidence" value="ECO:0007669"/>
    <property type="project" value="InterPro"/>
</dbReference>
<dbReference type="EMBL" id="UZAF01000019">
    <property type="protein sequence ID" value="VDO04229.1"/>
    <property type="molecule type" value="Genomic_DNA"/>
</dbReference>
<evidence type="ECO:0000256" key="2">
    <source>
        <dbReference type="ARBA" id="ARBA00018769"/>
    </source>
</evidence>
<reference evidence="11" key="1">
    <citation type="submission" date="2017-02" db="UniProtKB">
        <authorList>
            <consortium name="WormBaseParasite"/>
        </authorList>
    </citation>
    <scope>IDENTIFICATION</scope>
</reference>
<dbReference type="Gene3D" id="3.30.559.10">
    <property type="entry name" value="Chloramphenicol acetyltransferase-like domain"/>
    <property type="match status" value="3"/>
</dbReference>
<dbReference type="SMART" id="SM00823">
    <property type="entry name" value="PKS_PP"/>
    <property type="match status" value="2"/>
</dbReference>
<dbReference type="SUPFAM" id="SSF47336">
    <property type="entry name" value="ACP-like"/>
    <property type="match status" value="3"/>
</dbReference>
<feature type="domain" description="Carrier" evidence="8">
    <location>
        <begin position="2566"/>
        <end position="2641"/>
    </location>
</feature>
<dbReference type="Pfam" id="PF00501">
    <property type="entry name" value="AMP-binding"/>
    <property type="match status" value="2"/>
</dbReference>
<dbReference type="InterPro" id="IPR009081">
    <property type="entry name" value="PP-bd_ACP"/>
</dbReference>
<dbReference type="PROSITE" id="PS00012">
    <property type="entry name" value="PHOSPHOPANTETHEINE"/>
    <property type="match status" value="1"/>
</dbReference>
<name>A0A0N4VRZ4_HAEPC</name>
<feature type="domain" description="Carrier" evidence="8">
    <location>
        <begin position="957"/>
        <end position="1032"/>
    </location>
</feature>
<dbReference type="OMA" id="RTLKVHW"/>
<keyword evidence="3" id="KW-0596">Phosphopantetheine</keyword>
<organism evidence="11">
    <name type="scientific">Haemonchus placei</name>
    <name type="common">Barber's pole worm</name>
    <dbReference type="NCBI Taxonomy" id="6290"/>
    <lineage>
        <taxon>Eukaryota</taxon>
        <taxon>Metazoa</taxon>
        <taxon>Ecdysozoa</taxon>
        <taxon>Nematoda</taxon>
        <taxon>Chromadorea</taxon>
        <taxon>Rhabditida</taxon>
        <taxon>Rhabditina</taxon>
        <taxon>Rhabditomorpha</taxon>
        <taxon>Strongyloidea</taxon>
        <taxon>Trichostrongylidae</taxon>
        <taxon>Haemonchus</taxon>
    </lineage>
</organism>
<dbReference type="InterPro" id="IPR020806">
    <property type="entry name" value="PKS_PP-bd"/>
</dbReference>
<dbReference type="Gene3D" id="3.30.559.30">
    <property type="entry name" value="Nonribosomal peptide synthetase, condensation domain"/>
    <property type="match status" value="3"/>
</dbReference>
<dbReference type="Gene3D" id="3.40.50.1820">
    <property type="entry name" value="alpha/beta hydrolase"/>
    <property type="match status" value="1"/>
</dbReference>